<organism evidence="2 3">
    <name type="scientific">Desulfovibrio gilichinskyi</name>
    <dbReference type="NCBI Taxonomy" id="1519643"/>
    <lineage>
        <taxon>Bacteria</taxon>
        <taxon>Pseudomonadati</taxon>
        <taxon>Thermodesulfobacteriota</taxon>
        <taxon>Desulfovibrionia</taxon>
        <taxon>Desulfovibrionales</taxon>
        <taxon>Desulfovibrionaceae</taxon>
        <taxon>Desulfovibrio</taxon>
    </lineage>
</organism>
<dbReference type="STRING" id="1519643.SAMN06295933_0147"/>
<sequence length="87" mass="8920">MGGSGSKSPSAPVAPAPPPPVAPAPAPPIMDTDLQKSEEELKAKKMRELSRLQKGRSATVLTSGQGVLGETTTENATLLGQKTKLGQ</sequence>
<dbReference type="Proteomes" id="UP000192906">
    <property type="component" value="Unassembled WGS sequence"/>
</dbReference>
<evidence type="ECO:0000256" key="1">
    <source>
        <dbReference type="SAM" id="MobiDB-lite"/>
    </source>
</evidence>
<reference evidence="3" key="1">
    <citation type="submission" date="2017-04" db="EMBL/GenBank/DDBJ databases">
        <authorList>
            <person name="Varghese N."/>
            <person name="Submissions S."/>
        </authorList>
    </citation>
    <scope>NUCLEOTIDE SEQUENCE [LARGE SCALE GENOMIC DNA]</scope>
    <source>
        <strain evidence="3">K3S</strain>
    </source>
</reference>
<evidence type="ECO:0000313" key="2">
    <source>
        <dbReference type="EMBL" id="SME88354.1"/>
    </source>
</evidence>
<feature type="region of interest" description="Disordered" evidence="1">
    <location>
        <begin position="1"/>
        <end position="31"/>
    </location>
</feature>
<evidence type="ECO:0000313" key="3">
    <source>
        <dbReference type="Proteomes" id="UP000192906"/>
    </source>
</evidence>
<feature type="compositionally biased region" description="Pro residues" evidence="1">
    <location>
        <begin position="12"/>
        <end position="28"/>
    </location>
</feature>
<dbReference type="RefSeq" id="WP_085096881.1">
    <property type="nucleotide sequence ID" value="NZ_FWZU01000001.1"/>
</dbReference>
<protein>
    <submittedName>
        <fullName evidence="2">Uncharacterized protein</fullName>
    </submittedName>
</protein>
<proteinExistence type="predicted"/>
<gene>
    <name evidence="2" type="ORF">SAMN06295933_0147</name>
</gene>
<dbReference type="OrthoDB" id="5460342at2"/>
<dbReference type="AlphaFoldDB" id="A0A1X7C1N2"/>
<keyword evidence="3" id="KW-1185">Reference proteome</keyword>
<dbReference type="EMBL" id="FWZU01000001">
    <property type="protein sequence ID" value="SME88354.1"/>
    <property type="molecule type" value="Genomic_DNA"/>
</dbReference>
<accession>A0A1X7C1N2</accession>
<feature type="region of interest" description="Disordered" evidence="1">
    <location>
        <begin position="63"/>
        <end position="87"/>
    </location>
</feature>
<name>A0A1X7C1N2_9BACT</name>